<reference evidence="1" key="1">
    <citation type="journal article" date="2015" name="Nature">
        <title>Complex archaea that bridge the gap between prokaryotes and eukaryotes.</title>
        <authorList>
            <person name="Spang A."/>
            <person name="Saw J.H."/>
            <person name="Jorgensen S.L."/>
            <person name="Zaremba-Niedzwiedzka K."/>
            <person name="Martijn J."/>
            <person name="Lind A.E."/>
            <person name="van Eijk R."/>
            <person name="Schleper C."/>
            <person name="Guy L."/>
            <person name="Ettema T.J."/>
        </authorList>
    </citation>
    <scope>NUCLEOTIDE SEQUENCE</scope>
</reference>
<name>A0A0F9CPR9_9ZZZZ</name>
<accession>A0A0F9CPR9</accession>
<dbReference type="AlphaFoldDB" id="A0A0F9CPR9"/>
<evidence type="ECO:0000313" key="1">
    <source>
        <dbReference type="EMBL" id="KKK98611.1"/>
    </source>
</evidence>
<comment type="caution">
    <text evidence="1">The sequence shown here is derived from an EMBL/GenBank/DDBJ whole genome shotgun (WGS) entry which is preliminary data.</text>
</comment>
<protein>
    <submittedName>
        <fullName evidence="1">Uncharacterized protein</fullName>
    </submittedName>
</protein>
<feature type="non-terminal residue" evidence="1">
    <location>
        <position position="1"/>
    </location>
</feature>
<dbReference type="EMBL" id="LAZR01045549">
    <property type="protein sequence ID" value="KKK98611.1"/>
    <property type="molecule type" value="Genomic_DNA"/>
</dbReference>
<gene>
    <name evidence="1" type="ORF">LCGC14_2641000</name>
</gene>
<organism evidence="1">
    <name type="scientific">marine sediment metagenome</name>
    <dbReference type="NCBI Taxonomy" id="412755"/>
    <lineage>
        <taxon>unclassified sequences</taxon>
        <taxon>metagenomes</taxon>
        <taxon>ecological metagenomes</taxon>
    </lineage>
</organism>
<proteinExistence type="predicted"/>
<sequence length="104" mass="11712">PYVVLRLIAAVYSHVDLPEGISSQIEAEEFAAGLAKEHRLRTCLVWSRRLSIYFKADGRLDGVMEAAPAQVMKIGGKECLLKIDARKIGVVPVHDKEQAYYRRE</sequence>